<evidence type="ECO:0000313" key="3">
    <source>
        <dbReference type="Proteomes" id="UP001054837"/>
    </source>
</evidence>
<feature type="region of interest" description="Disordered" evidence="1">
    <location>
        <begin position="85"/>
        <end position="109"/>
    </location>
</feature>
<gene>
    <name evidence="2" type="ORF">CDAR_607651</name>
</gene>
<name>A0AAV4UL20_9ARAC</name>
<comment type="caution">
    <text evidence="2">The sequence shown here is derived from an EMBL/GenBank/DDBJ whole genome shotgun (WGS) entry which is preliminary data.</text>
</comment>
<protein>
    <submittedName>
        <fullName evidence="2">Uncharacterized protein</fullName>
    </submittedName>
</protein>
<reference evidence="2 3" key="1">
    <citation type="submission" date="2021-06" db="EMBL/GenBank/DDBJ databases">
        <title>Caerostris darwini draft genome.</title>
        <authorList>
            <person name="Kono N."/>
            <person name="Arakawa K."/>
        </authorList>
    </citation>
    <scope>NUCLEOTIDE SEQUENCE [LARGE SCALE GENOMIC DNA]</scope>
</reference>
<dbReference type="EMBL" id="BPLQ01011519">
    <property type="protein sequence ID" value="GIY58532.1"/>
    <property type="molecule type" value="Genomic_DNA"/>
</dbReference>
<keyword evidence="3" id="KW-1185">Reference proteome</keyword>
<dbReference type="Proteomes" id="UP001054837">
    <property type="component" value="Unassembled WGS sequence"/>
</dbReference>
<proteinExistence type="predicted"/>
<evidence type="ECO:0000256" key="1">
    <source>
        <dbReference type="SAM" id="MobiDB-lite"/>
    </source>
</evidence>
<feature type="compositionally biased region" description="Polar residues" evidence="1">
    <location>
        <begin position="100"/>
        <end position="109"/>
    </location>
</feature>
<accession>A0AAV4UL20</accession>
<organism evidence="2 3">
    <name type="scientific">Caerostris darwini</name>
    <dbReference type="NCBI Taxonomy" id="1538125"/>
    <lineage>
        <taxon>Eukaryota</taxon>
        <taxon>Metazoa</taxon>
        <taxon>Ecdysozoa</taxon>
        <taxon>Arthropoda</taxon>
        <taxon>Chelicerata</taxon>
        <taxon>Arachnida</taxon>
        <taxon>Araneae</taxon>
        <taxon>Araneomorphae</taxon>
        <taxon>Entelegynae</taxon>
        <taxon>Araneoidea</taxon>
        <taxon>Araneidae</taxon>
        <taxon>Caerostris</taxon>
    </lineage>
</organism>
<evidence type="ECO:0000313" key="2">
    <source>
        <dbReference type="EMBL" id="GIY58532.1"/>
    </source>
</evidence>
<sequence length="109" mass="12554">MLLKKEMYHIKCSITFSEIDIQTLLNLHAHLQFVELSYLKTSHPSFISKKENKQITNESPHEINERTVVRPGFVAREEPVNASIGTKIYNRNSERAIHQGPSSPNPRRS</sequence>
<dbReference type="AlphaFoldDB" id="A0AAV4UL20"/>